<name>A0A7S2G3K0_9EUKA</name>
<gene>
    <name evidence="3" type="ORF">CBRE1094_LOCUS9062</name>
</gene>
<organism evidence="3">
    <name type="scientific">Haptolina brevifila</name>
    <dbReference type="NCBI Taxonomy" id="156173"/>
    <lineage>
        <taxon>Eukaryota</taxon>
        <taxon>Haptista</taxon>
        <taxon>Haptophyta</taxon>
        <taxon>Prymnesiophyceae</taxon>
        <taxon>Prymnesiales</taxon>
        <taxon>Prymnesiaceae</taxon>
        <taxon>Haptolina</taxon>
    </lineage>
</organism>
<sequence length="307" mass="33702">MAAAAFLALCVAVAGPSVLEPADAAPNVLEPADAVPVDDRIEAALAAKLSGCEQVFIDAGANIGMHARFLFEPEAYKNSSFISVFDSELGNATQRRKTTCAIEFEPNPEHKLRLSKLAAAYKKVGWRVVIAPYGVGDRRSTLTFHSDVHSANEDWGFGARPTGADYGTLVKPVEVTMVDFPRFLQLLSERPPPSGGQLGKTVIKMDIESAEYTVIPSMIERGSLCNHVDFISVEWHARFAPIKFFDRHFGSSKSRDEAQQLGGMLRDMVSDSAYACRTKGLKEIDDETYIHDLNDEQHENPKPFAVL</sequence>
<evidence type="ECO:0000313" key="3">
    <source>
        <dbReference type="EMBL" id="CAD9426285.1"/>
    </source>
</evidence>
<dbReference type="InterPro" id="IPR006342">
    <property type="entry name" value="FkbM_mtfrase"/>
</dbReference>
<dbReference type="Gene3D" id="3.40.50.150">
    <property type="entry name" value="Vaccinia Virus protein VP39"/>
    <property type="match status" value="1"/>
</dbReference>
<dbReference type="PANTHER" id="PTHR34203">
    <property type="entry name" value="METHYLTRANSFERASE, FKBM FAMILY PROTEIN"/>
    <property type="match status" value="1"/>
</dbReference>
<dbReference type="AlphaFoldDB" id="A0A7S2G3K0"/>
<reference evidence="3" key="1">
    <citation type="submission" date="2021-01" db="EMBL/GenBank/DDBJ databases">
        <authorList>
            <person name="Corre E."/>
            <person name="Pelletier E."/>
            <person name="Niang G."/>
            <person name="Scheremetjew M."/>
            <person name="Finn R."/>
            <person name="Kale V."/>
            <person name="Holt S."/>
            <person name="Cochrane G."/>
            <person name="Meng A."/>
            <person name="Brown T."/>
            <person name="Cohen L."/>
        </authorList>
    </citation>
    <scope>NUCLEOTIDE SEQUENCE</scope>
    <source>
        <strain evidence="3">UTEX LB 985</strain>
    </source>
</reference>
<accession>A0A7S2G3K0</accession>
<dbReference type="SUPFAM" id="SSF53335">
    <property type="entry name" value="S-adenosyl-L-methionine-dependent methyltransferases"/>
    <property type="match status" value="1"/>
</dbReference>
<dbReference type="Pfam" id="PF05050">
    <property type="entry name" value="Methyltransf_21"/>
    <property type="match status" value="1"/>
</dbReference>
<dbReference type="InterPro" id="IPR029063">
    <property type="entry name" value="SAM-dependent_MTases_sf"/>
</dbReference>
<feature type="chain" id="PRO_5030622367" description="Methyltransferase FkbM domain-containing protein" evidence="1">
    <location>
        <begin position="25"/>
        <end position="307"/>
    </location>
</feature>
<dbReference type="EMBL" id="HBGU01016734">
    <property type="protein sequence ID" value="CAD9426285.1"/>
    <property type="molecule type" value="Transcribed_RNA"/>
</dbReference>
<feature type="domain" description="Methyltransferase FkbM" evidence="2">
    <location>
        <begin position="58"/>
        <end position="238"/>
    </location>
</feature>
<proteinExistence type="predicted"/>
<evidence type="ECO:0000259" key="2">
    <source>
        <dbReference type="Pfam" id="PF05050"/>
    </source>
</evidence>
<protein>
    <recommendedName>
        <fullName evidence="2">Methyltransferase FkbM domain-containing protein</fullName>
    </recommendedName>
</protein>
<dbReference type="InterPro" id="IPR052514">
    <property type="entry name" value="SAM-dependent_MTase"/>
</dbReference>
<feature type="signal peptide" evidence="1">
    <location>
        <begin position="1"/>
        <end position="24"/>
    </location>
</feature>
<evidence type="ECO:0000256" key="1">
    <source>
        <dbReference type="SAM" id="SignalP"/>
    </source>
</evidence>
<dbReference type="PANTHER" id="PTHR34203:SF13">
    <property type="entry name" value="EXPRESSED PROTEIN"/>
    <property type="match status" value="1"/>
</dbReference>
<keyword evidence="1" id="KW-0732">Signal</keyword>